<protein>
    <submittedName>
        <fullName evidence="2">Uncharacterized protein</fullName>
    </submittedName>
</protein>
<proteinExistence type="predicted"/>
<dbReference type="KEGG" id="pcor:KS4_03750"/>
<dbReference type="EMBL" id="CP036425">
    <property type="protein sequence ID" value="QDU32343.1"/>
    <property type="molecule type" value="Genomic_DNA"/>
</dbReference>
<keyword evidence="1" id="KW-1133">Transmembrane helix</keyword>
<reference evidence="2 3" key="1">
    <citation type="submission" date="2019-02" db="EMBL/GenBank/DDBJ databases">
        <title>Deep-cultivation of Planctomycetes and their phenomic and genomic characterization uncovers novel biology.</title>
        <authorList>
            <person name="Wiegand S."/>
            <person name="Jogler M."/>
            <person name="Boedeker C."/>
            <person name="Pinto D."/>
            <person name="Vollmers J."/>
            <person name="Rivas-Marin E."/>
            <person name="Kohn T."/>
            <person name="Peeters S.H."/>
            <person name="Heuer A."/>
            <person name="Rast P."/>
            <person name="Oberbeckmann S."/>
            <person name="Bunk B."/>
            <person name="Jeske O."/>
            <person name="Meyerdierks A."/>
            <person name="Storesund J.E."/>
            <person name="Kallscheuer N."/>
            <person name="Luecker S."/>
            <person name="Lage O.M."/>
            <person name="Pohl T."/>
            <person name="Merkel B.J."/>
            <person name="Hornburger P."/>
            <person name="Mueller R.-W."/>
            <person name="Bruemmer F."/>
            <person name="Labrenz M."/>
            <person name="Spormann A.M."/>
            <person name="Op den Camp H."/>
            <person name="Overmann J."/>
            <person name="Amann R."/>
            <person name="Jetten M.S.M."/>
            <person name="Mascher T."/>
            <person name="Medema M.H."/>
            <person name="Devos D.P."/>
            <person name="Kaster A.-K."/>
            <person name="Ovreas L."/>
            <person name="Rohde M."/>
            <person name="Galperin M.Y."/>
            <person name="Jogler C."/>
        </authorList>
    </citation>
    <scope>NUCLEOTIDE SEQUENCE [LARGE SCALE GENOMIC DNA]</scope>
    <source>
        <strain evidence="2 3">KS4</strain>
    </source>
</reference>
<evidence type="ECO:0000256" key="1">
    <source>
        <dbReference type="SAM" id="Phobius"/>
    </source>
</evidence>
<evidence type="ECO:0000313" key="2">
    <source>
        <dbReference type="EMBL" id="QDU32343.1"/>
    </source>
</evidence>
<keyword evidence="1" id="KW-0812">Transmembrane</keyword>
<keyword evidence="3" id="KW-1185">Reference proteome</keyword>
<accession>A0A517YQ44</accession>
<feature type="transmembrane region" description="Helical" evidence="1">
    <location>
        <begin position="15"/>
        <end position="39"/>
    </location>
</feature>
<sequence length="114" mass="13159">MIYTLLQPNHNDSGILVAIYIAIMIVMVLAGFWILNLIIKQQRFPLPISFPLLLSLYLQRVPIDLLGDAVRIMQRKNKHVDLYRLIRVYLTNWDSISTAEDLVQLMSSDSSKTE</sequence>
<evidence type="ECO:0000313" key="3">
    <source>
        <dbReference type="Proteomes" id="UP000317369"/>
    </source>
</evidence>
<keyword evidence="1" id="KW-0472">Membrane</keyword>
<dbReference type="Proteomes" id="UP000317369">
    <property type="component" value="Chromosome"/>
</dbReference>
<name>A0A517YQ44_9BACT</name>
<gene>
    <name evidence="2" type="ORF">KS4_03750</name>
</gene>
<dbReference type="AlphaFoldDB" id="A0A517YQ44"/>
<organism evidence="2 3">
    <name type="scientific">Poriferisphaera corsica</name>
    <dbReference type="NCBI Taxonomy" id="2528020"/>
    <lineage>
        <taxon>Bacteria</taxon>
        <taxon>Pseudomonadati</taxon>
        <taxon>Planctomycetota</taxon>
        <taxon>Phycisphaerae</taxon>
        <taxon>Phycisphaerales</taxon>
        <taxon>Phycisphaeraceae</taxon>
        <taxon>Poriferisphaera</taxon>
    </lineage>
</organism>